<evidence type="ECO:0000313" key="1">
    <source>
        <dbReference type="EMBL" id="JAP20155.1"/>
    </source>
</evidence>
<name>A0A0V0HL43_SOLCH</name>
<dbReference type="AlphaFoldDB" id="A0A0V0HL43"/>
<reference evidence="1" key="1">
    <citation type="submission" date="2015-12" db="EMBL/GenBank/DDBJ databases">
        <title>Gene expression during late stages of embryo sac development: a critical building block for successful pollen-pistil interactions.</title>
        <authorList>
            <person name="Liu Y."/>
            <person name="Joly V."/>
            <person name="Sabar M."/>
            <person name="Matton D.P."/>
        </authorList>
    </citation>
    <scope>NUCLEOTIDE SEQUENCE</scope>
</reference>
<proteinExistence type="predicted"/>
<dbReference type="EMBL" id="GEDG01019183">
    <property type="protein sequence ID" value="JAP20155.1"/>
    <property type="molecule type" value="Transcribed_RNA"/>
</dbReference>
<protein>
    <submittedName>
        <fullName evidence="1">Putative ovule protein</fullName>
    </submittedName>
</protein>
<sequence>MRWDKVMNKICGVGWLGEQVETMKLECHLKLVFSIIIREVIYFFYFPKQNVLDKSKNIFFCTEHRNKI</sequence>
<accession>A0A0V0HL43</accession>
<organism evidence="1">
    <name type="scientific">Solanum chacoense</name>
    <name type="common">Chaco potato</name>
    <dbReference type="NCBI Taxonomy" id="4108"/>
    <lineage>
        <taxon>Eukaryota</taxon>
        <taxon>Viridiplantae</taxon>
        <taxon>Streptophyta</taxon>
        <taxon>Embryophyta</taxon>
        <taxon>Tracheophyta</taxon>
        <taxon>Spermatophyta</taxon>
        <taxon>Magnoliopsida</taxon>
        <taxon>eudicotyledons</taxon>
        <taxon>Gunneridae</taxon>
        <taxon>Pentapetalae</taxon>
        <taxon>asterids</taxon>
        <taxon>lamiids</taxon>
        <taxon>Solanales</taxon>
        <taxon>Solanaceae</taxon>
        <taxon>Solanoideae</taxon>
        <taxon>Solaneae</taxon>
        <taxon>Solanum</taxon>
    </lineage>
</organism>